<organism evidence="2 3">
    <name type="scientific">Salinicola rhizosphaerae</name>
    <dbReference type="NCBI Taxonomy" id="1443141"/>
    <lineage>
        <taxon>Bacteria</taxon>
        <taxon>Pseudomonadati</taxon>
        <taxon>Pseudomonadota</taxon>
        <taxon>Gammaproteobacteria</taxon>
        <taxon>Oceanospirillales</taxon>
        <taxon>Halomonadaceae</taxon>
        <taxon>Salinicola</taxon>
    </lineage>
</organism>
<evidence type="ECO:0000256" key="1">
    <source>
        <dbReference type="SAM" id="Phobius"/>
    </source>
</evidence>
<reference evidence="3" key="1">
    <citation type="journal article" date="2019" name="Int. J. Syst. Evol. Microbiol.">
        <title>The Global Catalogue of Microorganisms (GCM) 10K type strain sequencing project: providing services to taxonomists for standard genome sequencing and annotation.</title>
        <authorList>
            <consortium name="The Broad Institute Genomics Platform"/>
            <consortium name="The Broad Institute Genome Sequencing Center for Infectious Disease"/>
            <person name="Wu L."/>
            <person name="Ma J."/>
        </authorList>
    </citation>
    <scope>NUCLEOTIDE SEQUENCE [LARGE SCALE GENOMIC DNA]</scope>
    <source>
        <strain evidence="3">KCTC 32998</strain>
    </source>
</reference>
<sequence>MSTKEIIDKEMKAMDRQYKLDMAELVLDTFVAGNCSLTLSFATYFIATGAFPDETTPELIGLFSLYIATGMAFVISKAVRKDINENKKGEKL</sequence>
<comment type="caution">
    <text evidence="2">The sequence shown here is derived from an EMBL/GenBank/DDBJ whole genome shotgun (WGS) entry which is preliminary data.</text>
</comment>
<name>A0ABQ3DR81_9GAMM</name>
<keyword evidence="1" id="KW-0472">Membrane</keyword>
<keyword evidence="1" id="KW-0812">Transmembrane</keyword>
<proteinExistence type="predicted"/>
<protein>
    <recommendedName>
        <fullName evidence="4">YrhC-like protein</fullName>
    </recommendedName>
</protein>
<evidence type="ECO:0000313" key="3">
    <source>
        <dbReference type="Proteomes" id="UP000646745"/>
    </source>
</evidence>
<evidence type="ECO:0000313" key="2">
    <source>
        <dbReference type="EMBL" id="GHB12915.1"/>
    </source>
</evidence>
<accession>A0ABQ3DR81</accession>
<keyword evidence="3" id="KW-1185">Reference proteome</keyword>
<dbReference type="RefSeq" id="WP_189443424.1">
    <property type="nucleotide sequence ID" value="NZ_BMZI01000002.1"/>
</dbReference>
<evidence type="ECO:0008006" key="4">
    <source>
        <dbReference type="Google" id="ProtNLM"/>
    </source>
</evidence>
<dbReference type="EMBL" id="BMZI01000002">
    <property type="protein sequence ID" value="GHB12915.1"/>
    <property type="molecule type" value="Genomic_DNA"/>
</dbReference>
<dbReference type="Proteomes" id="UP000646745">
    <property type="component" value="Unassembled WGS sequence"/>
</dbReference>
<gene>
    <name evidence="2" type="ORF">GCM10009038_08690</name>
</gene>
<feature type="transmembrane region" description="Helical" evidence="1">
    <location>
        <begin position="59"/>
        <end position="79"/>
    </location>
</feature>
<keyword evidence="1" id="KW-1133">Transmembrane helix</keyword>
<feature type="transmembrane region" description="Helical" evidence="1">
    <location>
        <begin position="25"/>
        <end position="47"/>
    </location>
</feature>